<dbReference type="EMBL" id="DVOJ01000012">
    <property type="protein sequence ID" value="HIV01525.1"/>
    <property type="molecule type" value="Genomic_DNA"/>
</dbReference>
<organism evidence="1 2">
    <name type="scientific">Candidatus Caccopulliclostridium gallistercoris</name>
    <dbReference type="NCBI Taxonomy" id="2840719"/>
    <lineage>
        <taxon>Bacteria</taxon>
        <taxon>Bacillati</taxon>
        <taxon>Bacillota</taxon>
        <taxon>Clostridia</taxon>
        <taxon>Candidatus Caccopulliclostridium</taxon>
    </lineage>
</organism>
<accession>A0A9D1SYK3</accession>
<dbReference type="Proteomes" id="UP000886861">
    <property type="component" value="Unassembled WGS sequence"/>
</dbReference>
<evidence type="ECO:0000313" key="2">
    <source>
        <dbReference type="Proteomes" id="UP000886861"/>
    </source>
</evidence>
<proteinExistence type="predicted"/>
<dbReference type="AlphaFoldDB" id="A0A9D1SYK3"/>
<gene>
    <name evidence="1" type="ORF">IAA62_03120</name>
</gene>
<reference evidence="1" key="2">
    <citation type="journal article" date="2021" name="PeerJ">
        <title>Extensive microbial diversity within the chicken gut microbiome revealed by metagenomics and culture.</title>
        <authorList>
            <person name="Gilroy R."/>
            <person name="Ravi A."/>
            <person name="Getino M."/>
            <person name="Pursley I."/>
            <person name="Horton D.L."/>
            <person name="Alikhan N.F."/>
            <person name="Baker D."/>
            <person name="Gharbi K."/>
            <person name="Hall N."/>
            <person name="Watson M."/>
            <person name="Adriaenssens E.M."/>
            <person name="Foster-Nyarko E."/>
            <person name="Jarju S."/>
            <person name="Secka A."/>
            <person name="Antonio M."/>
            <person name="Oren A."/>
            <person name="Chaudhuri R.R."/>
            <person name="La Ragione R."/>
            <person name="Hildebrand F."/>
            <person name="Pallen M.J."/>
        </authorList>
    </citation>
    <scope>NUCLEOTIDE SEQUENCE</scope>
    <source>
        <strain evidence="1">CHK186-9395</strain>
    </source>
</reference>
<reference evidence="1" key="1">
    <citation type="submission" date="2020-10" db="EMBL/GenBank/DDBJ databases">
        <authorList>
            <person name="Gilroy R."/>
        </authorList>
    </citation>
    <scope>NUCLEOTIDE SEQUENCE</scope>
    <source>
        <strain evidence="1">CHK186-9395</strain>
    </source>
</reference>
<sequence length="51" mass="5825">MYKTEIIKKTANIEKRAKLIEEKCNLMESEGYNLISVCSTPNFGAILVFKN</sequence>
<comment type="caution">
    <text evidence="1">The sequence shown here is derived from an EMBL/GenBank/DDBJ whole genome shotgun (WGS) entry which is preliminary data.</text>
</comment>
<name>A0A9D1SYK3_9FIRM</name>
<protein>
    <submittedName>
        <fullName evidence="1">Uncharacterized protein</fullName>
    </submittedName>
</protein>
<evidence type="ECO:0000313" key="1">
    <source>
        <dbReference type="EMBL" id="HIV01525.1"/>
    </source>
</evidence>